<evidence type="ECO:0000256" key="18">
    <source>
        <dbReference type="ARBA" id="ARBA00053811"/>
    </source>
</evidence>
<dbReference type="GO" id="GO:0072354">
    <property type="term" value="F:histone H3T3 kinase activity"/>
    <property type="evidence" value="ECO:0007669"/>
    <property type="project" value="TreeGrafter"/>
</dbReference>
<evidence type="ECO:0000256" key="3">
    <source>
        <dbReference type="ARBA" id="ARBA00004186"/>
    </source>
</evidence>
<feature type="compositionally biased region" description="Polar residues" evidence="22">
    <location>
        <begin position="830"/>
        <end position="839"/>
    </location>
</feature>
<protein>
    <recommendedName>
        <fullName evidence="19">Serine/threonine-protein kinase haspin</fullName>
        <ecNumber evidence="5">2.7.11.1</ecNumber>
    </recommendedName>
    <alternativeName>
        <fullName evidence="20">Germ cell-specific gene 2 protein</fullName>
    </alternativeName>
</protein>
<feature type="region of interest" description="Disordered" evidence="22">
    <location>
        <begin position="229"/>
        <end position="250"/>
    </location>
</feature>
<dbReference type="Gene3D" id="3.30.200.20">
    <property type="entry name" value="Phosphorylase Kinase, domain 1"/>
    <property type="match status" value="1"/>
</dbReference>
<dbReference type="EMBL" id="JAFDVH010000020">
    <property type="protein sequence ID" value="KAG7458739.1"/>
    <property type="molecule type" value="Genomic_DNA"/>
</dbReference>
<dbReference type="Gene3D" id="1.10.510.10">
    <property type="entry name" value="Transferase(Phosphotransferase) domain 1"/>
    <property type="match status" value="1"/>
</dbReference>
<evidence type="ECO:0000256" key="22">
    <source>
        <dbReference type="SAM" id="MobiDB-lite"/>
    </source>
</evidence>
<feature type="region of interest" description="Disordered" evidence="22">
    <location>
        <begin position="424"/>
        <end position="447"/>
    </location>
</feature>
<feature type="region of interest" description="Disordered" evidence="22">
    <location>
        <begin position="953"/>
        <end position="973"/>
    </location>
</feature>
<dbReference type="GO" id="GO:0005694">
    <property type="term" value="C:chromosome"/>
    <property type="evidence" value="ECO:0007669"/>
    <property type="project" value="UniProtKB-SubCell"/>
</dbReference>
<feature type="region of interest" description="Disordered" evidence="22">
    <location>
        <begin position="39"/>
        <end position="130"/>
    </location>
</feature>
<dbReference type="GO" id="GO:1901991">
    <property type="term" value="P:negative regulation of mitotic cell cycle phase transition"/>
    <property type="evidence" value="ECO:0007669"/>
    <property type="project" value="UniProtKB-ARBA"/>
</dbReference>
<evidence type="ECO:0000256" key="17">
    <source>
        <dbReference type="ARBA" id="ARBA00048679"/>
    </source>
</evidence>
<dbReference type="PANTHER" id="PTHR24419">
    <property type="entry name" value="INTERLEUKIN-1 RECEPTOR-ASSOCIATED KINASE"/>
    <property type="match status" value="1"/>
</dbReference>
<feature type="binding site" evidence="21">
    <location>
        <position position="1040"/>
    </location>
    <ligand>
        <name>ATP</name>
        <dbReference type="ChEBI" id="CHEBI:30616"/>
    </ligand>
</feature>
<keyword evidence="12" id="KW-0418">Kinase</keyword>
<evidence type="ECO:0000256" key="4">
    <source>
        <dbReference type="ARBA" id="ARBA00004286"/>
    </source>
</evidence>
<name>A0A9D3PEV6_MEGAT</name>
<sequence length="1326" mass="147775">MSKFGTNGPLFLKTYGKYSRKVEAWLSPDIRKMAFASTSSSDFSIGEQSGLKSGRKRKKILSTASSKPLRAAKKKALLGLREKDSDEENLSLIPEAEQNSKVDRRRKNTLSTASSKPLHTAEKSALTGLRENDSMEENDFYLESARCNRINRKRRGNVSVKSLPKRAEKKRMVTETTSESEEENADKNKIRHGASTQRKRVKAGEDQCLRSGGTATLPSYLGKFVNDRRRGLPEKPKAPQQRRMKTRRSVCISNSSLNSSEDFVKSPCLPPRFVDKRKKRPLRVQELCSENTSSEMPCTTSNLSRTRILLKEVSLNKTADRVFNCGYKKPLLSSTPSLTNKQSYKCYEPSISEISFSNDEMEDIFRSSIEATRNFISPRQQELKVLVERSLEVDRTNKNHPPQSEKSNAGHSFAQNSKELLSQVNSKAARANGAETMVSPSSLQDHSSRDCDFVSAKTHLDSFVALKEGSRALNPVVSLDKNDVSKYLKNHCRKEEVYSSCVNSELASKGNWFKDNYCSDVKVPSKIKMSTPGYCGNGETDNASQVQENDELCGGTGRSNGSGRSASVVYISTESESSQVHSGQEHVREMEPNSFCTNDTRRHDVKSSTKCSVDYSKDLYLELSDVEHQGASKENLSAPGTCISPQAEEPIVTVKDSPPTVSLEAYLKERCLSLQPTVTLNVLDLSKWIQGHGDLPEPVSAHSAQEPVNEAKSSKSSQQWPSVGSDPEEQPGHSSKDEGPREGELEQRGGSGNNRIRRRLSNTFASSQPKTASVSSSFASTAAEKKGPGRVRTQGLPRDKMGTGRKACISGLSVSRWTKKDHPRQRQKKCPSQSLQSSTGDCSLFDFQLAPTKKNYPADPVNGWFQGTSGILPGTPVLKEPLNMSSFLANFTPQSLNTHTWRRLKAALSVHKKKKAFFTPKKLQLSQNESQGGGSLDLSADLWGSSQGTPLSHHMRTSLLNGRENPNRGAGVGTLQSSSIFVEDITDAEKVYHECHQEGPISFEECIPPHRMKLVKKIGEGAFGEVFSTTNDSNETVALKIIPIEGSQKVNGEDQKTFGEILHEVIISKELSSLDAKDHNKTNGFIGLNNLHCVRGSYPKPLLSAWDKFDKQRGSENDRPDFFEEDQLFLILEFEFGGSDLENMNGKLSSLALVKSILHQVTAALAVAEQALHFEHRDLHWGNILVKTTKEKEEMYVLNGTPHSIETKGIHVNIIDYSLSRLEIDDLTVSCDISNDEELFMGQGDYQFDIYRKMREENKNNWNEYNPHTNVLWLHYLSDKLLHMSYKNKGQSKQMKSFKKSIADFHKEVLGYKSATNVLECCSLFQ</sequence>
<keyword evidence="25" id="KW-1185">Reference proteome</keyword>
<dbReference type="GO" id="GO:0005634">
    <property type="term" value="C:nucleus"/>
    <property type="evidence" value="ECO:0007669"/>
    <property type="project" value="UniProtKB-SubCell"/>
</dbReference>
<keyword evidence="10" id="KW-0808">Transferase</keyword>
<dbReference type="GO" id="GO:0000278">
    <property type="term" value="P:mitotic cell cycle"/>
    <property type="evidence" value="ECO:0007669"/>
    <property type="project" value="TreeGrafter"/>
</dbReference>
<comment type="catalytic activity">
    <reaction evidence="16">
        <text>L-threonyl-[protein] + ATP = O-phospho-L-threonyl-[protein] + ADP + H(+)</text>
        <dbReference type="Rhea" id="RHEA:46608"/>
        <dbReference type="Rhea" id="RHEA-COMP:11060"/>
        <dbReference type="Rhea" id="RHEA-COMP:11605"/>
        <dbReference type="ChEBI" id="CHEBI:15378"/>
        <dbReference type="ChEBI" id="CHEBI:30013"/>
        <dbReference type="ChEBI" id="CHEBI:30616"/>
        <dbReference type="ChEBI" id="CHEBI:61977"/>
        <dbReference type="ChEBI" id="CHEBI:456216"/>
        <dbReference type="EC" id="2.7.11.1"/>
    </reaction>
</comment>
<feature type="region of interest" description="Disordered" evidence="22">
    <location>
        <begin position="696"/>
        <end position="839"/>
    </location>
</feature>
<dbReference type="Pfam" id="PF12330">
    <property type="entry name" value="Haspin_kinase"/>
    <property type="match status" value="1"/>
</dbReference>
<evidence type="ECO:0000256" key="8">
    <source>
        <dbReference type="ARBA" id="ARBA00022527"/>
    </source>
</evidence>
<evidence type="ECO:0000256" key="10">
    <source>
        <dbReference type="ARBA" id="ARBA00022679"/>
    </source>
</evidence>
<feature type="compositionally biased region" description="Basic residues" evidence="22">
    <location>
        <begin position="189"/>
        <end position="201"/>
    </location>
</feature>
<dbReference type="GO" id="GO:0051276">
    <property type="term" value="P:chromosome organization"/>
    <property type="evidence" value="ECO:0007669"/>
    <property type="project" value="UniProtKB-ARBA"/>
</dbReference>
<proteinExistence type="predicted"/>
<keyword evidence="7" id="KW-0963">Cytoplasm</keyword>
<evidence type="ECO:0000313" key="25">
    <source>
        <dbReference type="Proteomes" id="UP001046870"/>
    </source>
</evidence>
<reference evidence="24" key="1">
    <citation type="submission" date="2021-01" db="EMBL/GenBank/DDBJ databases">
        <authorList>
            <person name="Zahm M."/>
            <person name="Roques C."/>
            <person name="Cabau C."/>
            <person name="Klopp C."/>
            <person name="Donnadieu C."/>
            <person name="Jouanno E."/>
            <person name="Lampietro C."/>
            <person name="Louis A."/>
            <person name="Herpin A."/>
            <person name="Echchiki A."/>
            <person name="Berthelot C."/>
            <person name="Parey E."/>
            <person name="Roest-Crollius H."/>
            <person name="Braasch I."/>
            <person name="Postlethwait J."/>
            <person name="Bobe J."/>
            <person name="Montfort J."/>
            <person name="Bouchez O."/>
            <person name="Begum T."/>
            <person name="Mejri S."/>
            <person name="Adams A."/>
            <person name="Chen W.-J."/>
            <person name="Guiguen Y."/>
        </authorList>
    </citation>
    <scope>NUCLEOTIDE SEQUENCE</scope>
    <source>
        <strain evidence="24">YG-15Mar2019-1</strain>
        <tissue evidence="24">Brain</tissue>
    </source>
</reference>
<evidence type="ECO:0000256" key="2">
    <source>
        <dbReference type="ARBA" id="ARBA00004123"/>
    </source>
</evidence>
<keyword evidence="14" id="KW-0206">Cytoskeleton</keyword>
<comment type="caution">
    <text evidence="24">The sequence shown here is derived from an EMBL/GenBank/DDBJ whole genome shotgun (WGS) entry which is preliminary data.</text>
</comment>
<feature type="compositionally biased region" description="Low complexity" evidence="22">
    <location>
        <begin position="771"/>
        <end position="782"/>
    </location>
</feature>
<keyword evidence="9" id="KW-0597">Phosphoprotein</keyword>
<feature type="region of interest" description="Disordered" evidence="22">
    <location>
        <begin position="156"/>
        <end position="205"/>
    </location>
</feature>
<evidence type="ECO:0000256" key="9">
    <source>
        <dbReference type="ARBA" id="ARBA00022553"/>
    </source>
</evidence>
<evidence type="ECO:0000256" key="20">
    <source>
        <dbReference type="ARBA" id="ARBA00081741"/>
    </source>
</evidence>
<comment type="catalytic activity">
    <reaction evidence="17">
        <text>L-seryl-[protein] + ATP = O-phospho-L-seryl-[protein] + ADP + H(+)</text>
        <dbReference type="Rhea" id="RHEA:17989"/>
        <dbReference type="Rhea" id="RHEA-COMP:9863"/>
        <dbReference type="Rhea" id="RHEA-COMP:11604"/>
        <dbReference type="ChEBI" id="CHEBI:15378"/>
        <dbReference type="ChEBI" id="CHEBI:29999"/>
        <dbReference type="ChEBI" id="CHEBI:30616"/>
        <dbReference type="ChEBI" id="CHEBI:83421"/>
        <dbReference type="ChEBI" id="CHEBI:456216"/>
        <dbReference type="EC" id="2.7.11.1"/>
    </reaction>
</comment>
<evidence type="ECO:0000256" key="13">
    <source>
        <dbReference type="ARBA" id="ARBA00022840"/>
    </source>
</evidence>
<dbReference type="PROSITE" id="PS00107">
    <property type="entry name" value="PROTEIN_KINASE_ATP"/>
    <property type="match status" value="1"/>
</dbReference>
<evidence type="ECO:0000256" key="5">
    <source>
        <dbReference type="ARBA" id="ARBA00012513"/>
    </source>
</evidence>
<evidence type="ECO:0000256" key="7">
    <source>
        <dbReference type="ARBA" id="ARBA00022490"/>
    </source>
</evidence>
<dbReference type="SMART" id="SM00220">
    <property type="entry name" value="S_TKc"/>
    <property type="match status" value="1"/>
</dbReference>
<feature type="domain" description="Protein kinase" evidence="23">
    <location>
        <begin position="1012"/>
        <end position="1326"/>
    </location>
</feature>
<dbReference type="FunFam" id="3.30.200.20:FF:000409">
    <property type="entry name" value="serine/threonine-protein kinase haspin"/>
    <property type="match status" value="1"/>
</dbReference>
<comment type="cofactor">
    <cofactor evidence="1">
        <name>Mg(2+)</name>
        <dbReference type="ChEBI" id="CHEBI:18420"/>
    </cofactor>
</comment>
<evidence type="ECO:0000256" key="11">
    <source>
        <dbReference type="ARBA" id="ARBA00022741"/>
    </source>
</evidence>
<evidence type="ECO:0000256" key="14">
    <source>
        <dbReference type="ARBA" id="ARBA00023212"/>
    </source>
</evidence>
<evidence type="ECO:0000256" key="21">
    <source>
        <dbReference type="PROSITE-ProRule" id="PRU10141"/>
    </source>
</evidence>
<keyword evidence="8" id="KW-0723">Serine/threonine-protein kinase</keyword>
<dbReference type="GO" id="GO:0035556">
    <property type="term" value="P:intracellular signal transduction"/>
    <property type="evidence" value="ECO:0007669"/>
    <property type="project" value="TreeGrafter"/>
</dbReference>
<feature type="compositionally biased region" description="Basic and acidic residues" evidence="22">
    <location>
        <begin position="730"/>
        <end position="747"/>
    </location>
</feature>
<dbReference type="EC" id="2.7.11.1" evidence="5"/>
<dbReference type="OrthoDB" id="21018at2759"/>
<dbReference type="InterPro" id="IPR000719">
    <property type="entry name" value="Prot_kinase_dom"/>
</dbReference>
<comment type="subcellular location">
    <subcellularLocation>
        <location evidence="4">Chromosome</location>
    </subcellularLocation>
    <subcellularLocation>
        <location evidence="3">Cytoplasm</location>
        <location evidence="3">Cytoskeleton</location>
        <location evidence="3">Spindle</location>
    </subcellularLocation>
    <subcellularLocation>
        <location evidence="2">Nucleus</location>
    </subcellularLocation>
</comment>
<dbReference type="Proteomes" id="UP001046870">
    <property type="component" value="Chromosome 20"/>
</dbReference>
<dbReference type="GO" id="GO:0005819">
    <property type="term" value="C:spindle"/>
    <property type="evidence" value="ECO:0007669"/>
    <property type="project" value="UniProtKB-SubCell"/>
</dbReference>
<keyword evidence="15" id="KW-0539">Nucleus</keyword>
<keyword evidence="6" id="KW-0158">Chromosome</keyword>
<dbReference type="FunFam" id="1.10.510.10:FF:000401">
    <property type="entry name" value="serine/threonine-protein kinase haspin"/>
    <property type="match status" value="1"/>
</dbReference>
<evidence type="ECO:0000259" key="23">
    <source>
        <dbReference type="PROSITE" id="PS50011"/>
    </source>
</evidence>
<feature type="compositionally biased region" description="Polar residues" evidence="22">
    <location>
        <begin position="573"/>
        <end position="582"/>
    </location>
</feature>
<evidence type="ECO:0000256" key="19">
    <source>
        <dbReference type="ARBA" id="ARBA00069281"/>
    </source>
</evidence>
<evidence type="ECO:0000313" key="24">
    <source>
        <dbReference type="EMBL" id="KAG7458739.1"/>
    </source>
</evidence>
<dbReference type="SMART" id="SM01331">
    <property type="entry name" value="DUF3635"/>
    <property type="match status" value="1"/>
</dbReference>
<dbReference type="InterPro" id="IPR024604">
    <property type="entry name" value="GSG2_C"/>
</dbReference>
<dbReference type="SUPFAM" id="SSF56112">
    <property type="entry name" value="Protein kinase-like (PK-like)"/>
    <property type="match status" value="1"/>
</dbReference>
<feature type="region of interest" description="Disordered" evidence="22">
    <location>
        <begin position="573"/>
        <end position="601"/>
    </location>
</feature>
<dbReference type="InterPro" id="IPR011009">
    <property type="entry name" value="Kinase-like_dom_sf"/>
</dbReference>
<keyword evidence="11 21" id="KW-0547">Nucleotide-binding</keyword>
<evidence type="ECO:0000256" key="15">
    <source>
        <dbReference type="ARBA" id="ARBA00023242"/>
    </source>
</evidence>
<dbReference type="PROSITE" id="PS50011">
    <property type="entry name" value="PROTEIN_KINASE_DOM"/>
    <property type="match status" value="1"/>
</dbReference>
<dbReference type="GO" id="GO:0005524">
    <property type="term" value="F:ATP binding"/>
    <property type="evidence" value="ECO:0007669"/>
    <property type="project" value="UniProtKB-UniRule"/>
</dbReference>
<gene>
    <name evidence="24" type="ORF">MATL_G00223850</name>
</gene>
<organism evidence="24 25">
    <name type="scientific">Megalops atlanticus</name>
    <name type="common">Tarpon</name>
    <name type="synonym">Clupea gigantea</name>
    <dbReference type="NCBI Taxonomy" id="7932"/>
    <lineage>
        <taxon>Eukaryota</taxon>
        <taxon>Metazoa</taxon>
        <taxon>Chordata</taxon>
        <taxon>Craniata</taxon>
        <taxon>Vertebrata</taxon>
        <taxon>Euteleostomi</taxon>
        <taxon>Actinopterygii</taxon>
        <taxon>Neopterygii</taxon>
        <taxon>Teleostei</taxon>
        <taxon>Elopiformes</taxon>
        <taxon>Megalopidae</taxon>
        <taxon>Megalops</taxon>
    </lineage>
</organism>
<evidence type="ECO:0000256" key="16">
    <source>
        <dbReference type="ARBA" id="ARBA00047899"/>
    </source>
</evidence>
<evidence type="ECO:0000256" key="1">
    <source>
        <dbReference type="ARBA" id="ARBA00001946"/>
    </source>
</evidence>
<feature type="compositionally biased region" description="Polar residues" evidence="22">
    <location>
        <begin position="39"/>
        <end position="51"/>
    </location>
</feature>
<comment type="function">
    <text evidence="18">Serine/threonine-protein kinase that phosphorylates histone H3 at 'Thr-3' (H3T3ph) during mitosis. May act through H3T3ph to both position and modulate activation of AURKB and other components of the chromosomal passenger complex (CPC) at centromeres to ensure proper chromatid cohesion, metaphase alignment and normal progression through the cell cycle.</text>
</comment>
<dbReference type="GO" id="GO:0005737">
    <property type="term" value="C:cytoplasm"/>
    <property type="evidence" value="ECO:0007669"/>
    <property type="project" value="TreeGrafter"/>
</dbReference>
<evidence type="ECO:0000256" key="12">
    <source>
        <dbReference type="ARBA" id="ARBA00022777"/>
    </source>
</evidence>
<accession>A0A9D3PEV6</accession>
<dbReference type="InterPro" id="IPR017441">
    <property type="entry name" value="Protein_kinase_ATP_BS"/>
</dbReference>
<evidence type="ECO:0000256" key="6">
    <source>
        <dbReference type="ARBA" id="ARBA00022454"/>
    </source>
</evidence>
<dbReference type="PANTHER" id="PTHR24419:SF18">
    <property type="entry name" value="SERINE_THREONINE-PROTEIN KINASE HASPIN"/>
    <property type="match status" value="1"/>
</dbReference>
<feature type="compositionally biased region" description="Basic residues" evidence="22">
    <location>
        <begin position="817"/>
        <end position="829"/>
    </location>
</feature>
<keyword evidence="13 21" id="KW-0067">ATP-binding</keyword>